<organism evidence="1">
    <name type="scientific">marine sediment metagenome</name>
    <dbReference type="NCBI Taxonomy" id="412755"/>
    <lineage>
        <taxon>unclassified sequences</taxon>
        <taxon>metagenomes</taxon>
        <taxon>ecological metagenomes</taxon>
    </lineage>
</organism>
<accession>A0A0F9L603</accession>
<protein>
    <submittedName>
        <fullName evidence="1">Uncharacterized protein</fullName>
    </submittedName>
</protein>
<sequence length="155" mass="17620">MMTYPVSSGEMYQVLRDRNVALRRPFRTKTNPTPKETKTTPKEIKLAGTASNQLRYGLELLKDDVITAFGQAMDKTREQYKLSKYGDSDQDVYYETLFERSDLESTTKMLAHWIKYLNALPDCQHTRGAVMTLTTLMELAIKIDKLDPGEGGEGS</sequence>
<dbReference type="EMBL" id="LAZR01007821">
    <property type="protein sequence ID" value="KKM82706.1"/>
    <property type="molecule type" value="Genomic_DNA"/>
</dbReference>
<proteinExistence type="predicted"/>
<gene>
    <name evidence="1" type="ORF">LCGC14_1316830</name>
</gene>
<evidence type="ECO:0000313" key="1">
    <source>
        <dbReference type="EMBL" id="KKM82706.1"/>
    </source>
</evidence>
<reference evidence="1" key="1">
    <citation type="journal article" date="2015" name="Nature">
        <title>Complex archaea that bridge the gap between prokaryotes and eukaryotes.</title>
        <authorList>
            <person name="Spang A."/>
            <person name="Saw J.H."/>
            <person name="Jorgensen S.L."/>
            <person name="Zaremba-Niedzwiedzka K."/>
            <person name="Martijn J."/>
            <person name="Lind A.E."/>
            <person name="van Eijk R."/>
            <person name="Schleper C."/>
            <person name="Guy L."/>
            <person name="Ettema T.J."/>
        </authorList>
    </citation>
    <scope>NUCLEOTIDE SEQUENCE</scope>
</reference>
<comment type="caution">
    <text evidence="1">The sequence shown here is derived from an EMBL/GenBank/DDBJ whole genome shotgun (WGS) entry which is preliminary data.</text>
</comment>
<name>A0A0F9L603_9ZZZZ</name>
<dbReference type="AlphaFoldDB" id="A0A0F9L603"/>